<keyword evidence="3" id="KW-1185">Reference proteome</keyword>
<dbReference type="PANTHER" id="PTHR33442:SF1">
    <property type="entry name" value="TRANS-3-HYDROXY-L-PROLINE DEHYDRATASE"/>
    <property type="match status" value="1"/>
</dbReference>
<sequence>MYAAATDIHVAGEMFRVVSWRDTHCLQVKNLADYQDMMLKDVSLRRTMREPRGHKDMYLCVLTPPVSEKAQAGVVIMNVSGACRYHAGAYVAVATYLMEVEGKRKDVMQFDGLTGRIEVMIDRQSRHYTIRELIYEMDDSGRVVTMDEVIQVEKTSLDLSVDMLTHVREAWLNARRCYDPFDLLFLYNERTFLTVTNAGHIDRSPLSGAMVHAQLKKQDGMVSIQNFLGHEINGERKDHVLYLYPHAFVVGLMRFVVDPEDPLKEGFWIE</sequence>
<dbReference type="Proteomes" id="UP000242662">
    <property type="component" value="Unassembled WGS sequence"/>
</dbReference>
<evidence type="ECO:0000313" key="3">
    <source>
        <dbReference type="Proteomes" id="UP000242662"/>
    </source>
</evidence>
<dbReference type="SUPFAM" id="SSF54506">
    <property type="entry name" value="Diaminopimelate epimerase-like"/>
    <property type="match status" value="1"/>
</dbReference>
<accession>A0A1G6JSI5</accession>
<dbReference type="Gene3D" id="3.10.310.10">
    <property type="entry name" value="Diaminopimelate Epimerase, Chain A, domain 1"/>
    <property type="match status" value="1"/>
</dbReference>
<dbReference type="EMBL" id="FMYM01000006">
    <property type="protein sequence ID" value="SDC21712.1"/>
    <property type="molecule type" value="Genomic_DNA"/>
</dbReference>
<name>A0A1G6JSI5_9BACI</name>
<dbReference type="AlphaFoldDB" id="A0A1G6JSI5"/>
<gene>
    <name evidence="2" type="ORF">SAMN05421737_10679</name>
</gene>
<proteinExistence type="inferred from homology"/>
<evidence type="ECO:0000313" key="2">
    <source>
        <dbReference type="EMBL" id="SDC21712.1"/>
    </source>
</evidence>
<dbReference type="InterPro" id="IPR008794">
    <property type="entry name" value="Pro_racemase_fam"/>
</dbReference>
<dbReference type="STRING" id="1464122.SAMN05421737_10679"/>
<comment type="similarity">
    <text evidence="1">Belongs to the proline racemase family.</text>
</comment>
<dbReference type="PANTHER" id="PTHR33442">
    <property type="entry name" value="TRANS-3-HYDROXY-L-PROLINE DEHYDRATASE"/>
    <property type="match status" value="1"/>
</dbReference>
<dbReference type="GO" id="GO:0047580">
    <property type="term" value="F:4-hydroxyproline epimerase activity"/>
    <property type="evidence" value="ECO:0007669"/>
    <property type="project" value="TreeGrafter"/>
</dbReference>
<protein>
    <submittedName>
        <fullName evidence="2">Proline racemase</fullName>
    </submittedName>
</protein>
<reference evidence="3" key="1">
    <citation type="submission" date="2016-09" db="EMBL/GenBank/DDBJ databases">
        <authorList>
            <person name="Varghese N."/>
            <person name="Submissions S."/>
        </authorList>
    </citation>
    <scope>NUCLEOTIDE SEQUENCE [LARGE SCALE GENOMIC DNA]</scope>
    <source>
        <strain evidence="3">25nlg</strain>
    </source>
</reference>
<evidence type="ECO:0000256" key="1">
    <source>
        <dbReference type="ARBA" id="ARBA00007529"/>
    </source>
</evidence>
<dbReference type="Pfam" id="PF05544">
    <property type="entry name" value="Pro_racemase"/>
    <property type="match status" value="1"/>
</dbReference>
<organism evidence="2 3">
    <name type="scientific">Shouchella lonarensis</name>
    <dbReference type="NCBI Taxonomy" id="1464122"/>
    <lineage>
        <taxon>Bacteria</taxon>
        <taxon>Bacillati</taxon>
        <taxon>Bacillota</taxon>
        <taxon>Bacilli</taxon>
        <taxon>Bacillales</taxon>
        <taxon>Bacillaceae</taxon>
        <taxon>Shouchella</taxon>
    </lineage>
</organism>